<organism evidence="16">
    <name type="scientific">Lentimicrobium saccharophilum</name>
    <dbReference type="NCBI Taxonomy" id="1678841"/>
    <lineage>
        <taxon>Bacteria</taxon>
        <taxon>Pseudomonadati</taxon>
        <taxon>Bacteroidota</taxon>
        <taxon>Bacteroidia</taxon>
        <taxon>Bacteroidales</taxon>
        <taxon>Lentimicrobiaceae</taxon>
        <taxon>Lentimicrobium</taxon>
    </lineage>
</organism>
<feature type="domain" description="Beta-ketoacyl-[acyl-carrier-protein] synthase III N-terminal" evidence="15">
    <location>
        <begin position="110"/>
        <end position="188"/>
    </location>
</feature>
<sequence>MTKIRAAITGVGGYVPDYILTNDELSRMVDTSDEWIMTRIGIKERRILKGEGKGTSDMGAEAVKELLRKTNTKPEEVDMLICGVVTPDMLFPATANIIADKTDIRNAFGYDMNAGCSSFLYALTAASKFVESGSHKKVIVVGADKMSSIVDYTDRATCPIFGDGAAAVMLEPVAEDYGVMDAMLQSDGVGRIHLHQKAGGSVKPPTHQTIDAREHYIYQEGQAVFKWAVSKMADVSVDMMKKHGITSETLNWLVPHQANMRIIEATAQRMGIKREQVMINIQRYGNTTSATLPLCLWEWENQLRRGDNIILAAFGAGFTWGAVYVKWAYDGDKVVK</sequence>
<dbReference type="PANTHER" id="PTHR34069:SF2">
    <property type="entry name" value="BETA-KETOACYL-[ACYL-CARRIER-PROTEIN] SYNTHASE III"/>
    <property type="match status" value="1"/>
</dbReference>
<dbReference type="HAMAP" id="MF_01815">
    <property type="entry name" value="FabH"/>
    <property type="match status" value="1"/>
</dbReference>
<dbReference type="EMBL" id="DF968182">
    <property type="protein sequence ID" value="GAP41919.1"/>
    <property type="molecule type" value="Genomic_DNA"/>
</dbReference>
<evidence type="ECO:0000256" key="4">
    <source>
        <dbReference type="ARBA" id="ARBA00022490"/>
    </source>
</evidence>
<comment type="function">
    <text evidence="13">Catalyzes the condensation reaction of fatty acid synthesis by the addition to an acyl acceptor of two carbons from malonyl-ACP. Catalyzes the first condensation reaction which initiates fatty acid synthesis and may therefore play a role in governing the total rate of fatty acid production. Possesses both acetoacetyl-ACP synthase and acetyl transacylase activities. Its substrate specificity determines the biosynthesis of branched-chain and/or straight-chain of fatty acids.</text>
</comment>
<dbReference type="InterPro" id="IPR013751">
    <property type="entry name" value="ACP_syn_III_N"/>
</dbReference>
<evidence type="ECO:0000256" key="5">
    <source>
        <dbReference type="ARBA" id="ARBA00022516"/>
    </source>
</evidence>
<feature type="active site" evidence="13">
    <location>
        <position position="116"/>
    </location>
</feature>
<comment type="similarity">
    <text evidence="2 13">Belongs to the thiolase-like superfamily. FabH family.</text>
</comment>
<comment type="catalytic activity">
    <reaction evidence="12">
        <text>malonyl-[ACP] + acetyl-CoA + H(+) = 3-oxobutanoyl-[ACP] + CO2 + CoA</text>
        <dbReference type="Rhea" id="RHEA:12080"/>
        <dbReference type="Rhea" id="RHEA-COMP:9623"/>
        <dbReference type="Rhea" id="RHEA-COMP:9625"/>
        <dbReference type="ChEBI" id="CHEBI:15378"/>
        <dbReference type="ChEBI" id="CHEBI:16526"/>
        <dbReference type="ChEBI" id="CHEBI:57287"/>
        <dbReference type="ChEBI" id="CHEBI:57288"/>
        <dbReference type="ChEBI" id="CHEBI:78449"/>
        <dbReference type="ChEBI" id="CHEBI:78450"/>
        <dbReference type="EC" id="2.3.1.180"/>
    </reaction>
    <physiologicalReaction direction="left-to-right" evidence="12">
        <dbReference type="Rhea" id="RHEA:12081"/>
    </physiologicalReaction>
</comment>
<keyword evidence="4 13" id="KW-0963">Cytoplasm</keyword>
<accession>A0A0S7BZW3</accession>
<evidence type="ECO:0000256" key="3">
    <source>
        <dbReference type="ARBA" id="ARBA00012333"/>
    </source>
</evidence>
<evidence type="ECO:0000313" key="17">
    <source>
        <dbReference type="Proteomes" id="UP000053091"/>
    </source>
</evidence>
<keyword evidence="10 13" id="KW-0511">Multifunctional enzyme</keyword>
<dbReference type="OrthoDB" id="9815506at2"/>
<dbReference type="GO" id="GO:0044550">
    <property type="term" value="P:secondary metabolite biosynthetic process"/>
    <property type="evidence" value="ECO:0007669"/>
    <property type="project" value="TreeGrafter"/>
</dbReference>
<dbReference type="PATRIC" id="fig|1678841.3.peg.48"/>
<feature type="active site" evidence="13">
    <location>
        <position position="286"/>
    </location>
</feature>
<evidence type="ECO:0000256" key="10">
    <source>
        <dbReference type="ARBA" id="ARBA00023268"/>
    </source>
</evidence>
<dbReference type="NCBIfam" id="TIGR00747">
    <property type="entry name" value="fabH"/>
    <property type="match status" value="1"/>
</dbReference>
<dbReference type="Gene3D" id="3.40.47.10">
    <property type="match status" value="1"/>
</dbReference>
<keyword evidence="17" id="KW-1185">Reference proteome</keyword>
<gene>
    <name evidence="13" type="primary">fabH</name>
    <name evidence="16" type="ORF">TBC1_1146</name>
</gene>
<evidence type="ECO:0000256" key="13">
    <source>
        <dbReference type="HAMAP-Rule" id="MF_01815"/>
    </source>
</evidence>
<proteinExistence type="inferred from homology"/>
<dbReference type="RefSeq" id="WP_062036801.1">
    <property type="nucleotide sequence ID" value="NZ_DF968182.1"/>
</dbReference>
<feature type="region of interest" description="ACP-binding" evidence="13">
    <location>
        <begin position="257"/>
        <end position="261"/>
    </location>
</feature>
<keyword evidence="9 13" id="KW-0275">Fatty acid biosynthesis</keyword>
<dbReference type="InterPro" id="IPR004655">
    <property type="entry name" value="FabH"/>
</dbReference>
<dbReference type="GO" id="GO:0004315">
    <property type="term" value="F:3-oxoacyl-[acyl-carrier-protein] synthase activity"/>
    <property type="evidence" value="ECO:0007669"/>
    <property type="project" value="InterPro"/>
</dbReference>
<dbReference type="InterPro" id="IPR016039">
    <property type="entry name" value="Thiolase-like"/>
</dbReference>
<evidence type="ECO:0000256" key="1">
    <source>
        <dbReference type="ARBA" id="ARBA00005194"/>
    </source>
</evidence>
<dbReference type="SUPFAM" id="SSF53901">
    <property type="entry name" value="Thiolase-like"/>
    <property type="match status" value="1"/>
</dbReference>
<keyword evidence="7 13" id="KW-0276">Fatty acid metabolism</keyword>
<keyword evidence="11 13" id="KW-0012">Acyltransferase</keyword>
<evidence type="ECO:0000256" key="9">
    <source>
        <dbReference type="ARBA" id="ARBA00023160"/>
    </source>
</evidence>
<protein>
    <recommendedName>
        <fullName evidence="3 13">Beta-ketoacyl-[acyl-carrier-protein] synthase III</fullName>
        <shortName evidence="13">Beta-ketoacyl-ACP synthase III</shortName>
        <shortName evidence="13">KAS III</shortName>
        <ecNumber evidence="3 13">2.3.1.180</ecNumber>
    </recommendedName>
    <alternativeName>
        <fullName evidence="13">3-oxoacyl-[acyl-carrier-protein] synthase 3</fullName>
    </alternativeName>
    <alternativeName>
        <fullName evidence="13">3-oxoacyl-[acyl-carrier-protein] synthase III</fullName>
    </alternativeName>
</protein>
<evidence type="ECO:0000256" key="8">
    <source>
        <dbReference type="ARBA" id="ARBA00023098"/>
    </source>
</evidence>
<dbReference type="STRING" id="1678841.TBC1_1146"/>
<evidence type="ECO:0000256" key="6">
    <source>
        <dbReference type="ARBA" id="ARBA00022679"/>
    </source>
</evidence>
<dbReference type="GO" id="GO:0005737">
    <property type="term" value="C:cytoplasm"/>
    <property type="evidence" value="ECO:0007669"/>
    <property type="project" value="UniProtKB-SubCell"/>
</dbReference>
<comment type="subunit">
    <text evidence="13">Homodimer.</text>
</comment>
<dbReference type="GO" id="GO:0006633">
    <property type="term" value="P:fatty acid biosynthetic process"/>
    <property type="evidence" value="ECO:0007669"/>
    <property type="project" value="UniProtKB-UniRule"/>
</dbReference>
<comment type="subcellular location">
    <subcellularLocation>
        <location evidence="13">Cytoplasm</location>
    </subcellularLocation>
</comment>
<dbReference type="EC" id="2.3.1.180" evidence="3 13"/>
<dbReference type="Proteomes" id="UP000053091">
    <property type="component" value="Unassembled WGS sequence"/>
</dbReference>
<dbReference type="PANTHER" id="PTHR34069">
    <property type="entry name" value="3-OXOACYL-[ACYL-CARRIER-PROTEIN] SYNTHASE 3"/>
    <property type="match status" value="1"/>
</dbReference>
<dbReference type="Pfam" id="PF08541">
    <property type="entry name" value="ACP_syn_III_C"/>
    <property type="match status" value="1"/>
</dbReference>
<feature type="active site" evidence="13">
    <location>
        <position position="256"/>
    </location>
</feature>
<dbReference type="NCBIfam" id="NF006829">
    <property type="entry name" value="PRK09352.1"/>
    <property type="match status" value="1"/>
</dbReference>
<dbReference type="Pfam" id="PF08545">
    <property type="entry name" value="ACP_syn_III"/>
    <property type="match status" value="1"/>
</dbReference>
<dbReference type="CDD" id="cd00830">
    <property type="entry name" value="KAS_III"/>
    <property type="match status" value="1"/>
</dbReference>
<keyword evidence="5 13" id="KW-0444">Lipid biosynthesis</keyword>
<dbReference type="AlphaFoldDB" id="A0A0S7BZW3"/>
<dbReference type="UniPathway" id="UPA00094"/>
<evidence type="ECO:0000256" key="2">
    <source>
        <dbReference type="ARBA" id="ARBA00008642"/>
    </source>
</evidence>
<dbReference type="GO" id="GO:0033818">
    <property type="term" value="F:beta-ketoacyl-acyl-carrier-protein synthase III activity"/>
    <property type="evidence" value="ECO:0007669"/>
    <property type="project" value="UniProtKB-UniRule"/>
</dbReference>
<evidence type="ECO:0000313" key="16">
    <source>
        <dbReference type="EMBL" id="GAP41919.1"/>
    </source>
</evidence>
<comment type="domain">
    <text evidence="13">The last Arg residue of the ACP-binding site is essential for the weak association between ACP/AcpP and FabH.</text>
</comment>
<evidence type="ECO:0000259" key="15">
    <source>
        <dbReference type="Pfam" id="PF08545"/>
    </source>
</evidence>
<evidence type="ECO:0000256" key="11">
    <source>
        <dbReference type="ARBA" id="ARBA00023315"/>
    </source>
</evidence>
<evidence type="ECO:0000256" key="12">
    <source>
        <dbReference type="ARBA" id="ARBA00051096"/>
    </source>
</evidence>
<keyword evidence="6 13" id="KW-0808">Transferase</keyword>
<feature type="domain" description="Beta-ketoacyl-[acyl-carrier-protein] synthase III C-terminal" evidence="14">
    <location>
        <begin position="241"/>
        <end position="327"/>
    </location>
</feature>
<evidence type="ECO:0000259" key="14">
    <source>
        <dbReference type="Pfam" id="PF08541"/>
    </source>
</evidence>
<name>A0A0S7BZW3_9BACT</name>
<comment type="pathway">
    <text evidence="1 13">Lipid metabolism; fatty acid biosynthesis.</text>
</comment>
<evidence type="ECO:0000256" key="7">
    <source>
        <dbReference type="ARBA" id="ARBA00022832"/>
    </source>
</evidence>
<keyword evidence="8 13" id="KW-0443">Lipid metabolism</keyword>
<dbReference type="InterPro" id="IPR013747">
    <property type="entry name" value="ACP_syn_III_C"/>
</dbReference>
<reference evidence="16" key="1">
    <citation type="journal article" date="2015" name="Genome Announc.">
        <title>Draft Genome Sequence of Bacteroidales Strain TBC1, a Novel Isolate from a Methanogenic Wastewater Treatment System.</title>
        <authorList>
            <person name="Tourlousse D.M."/>
            <person name="Matsuura N."/>
            <person name="Sun L."/>
            <person name="Toyonaga M."/>
            <person name="Kuroda K."/>
            <person name="Ohashi A."/>
            <person name="Cruz R."/>
            <person name="Yamaguchi T."/>
            <person name="Sekiguchi Y."/>
        </authorList>
    </citation>
    <scope>NUCLEOTIDE SEQUENCE [LARGE SCALE GENOMIC DNA]</scope>
    <source>
        <strain evidence="16">TBC1</strain>
    </source>
</reference>
<dbReference type="FunFam" id="3.40.47.10:FF:000004">
    <property type="entry name" value="3-oxoacyl-[acyl-carrier-protein] synthase 3"/>
    <property type="match status" value="1"/>
</dbReference>